<feature type="region of interest" description="Disordered" evidence="3">
    <location>
        <begin position="427"/>
        <end position="460"/>
    </location>
</feature>
<feature type="region of interest" description="Disordered" evidence="3">
    <location>
        <begin position="691"/>
        <end position="724"/>
    </location>
</feature>
<dbReference type="Pfam" id="PF02518">
    <property type="entry name" value="HATPase_c"/>
    <property type="match status" value="1"/>
</dbReference>
<feature type="compositionally biased region" description="Basic and acidic residues" evidence="3">
    <location>
        <begin position="547"/>
        <end position="561"/>
    </location>
</feature>
<feature type="compositionally biased region" description="Low complexity" evidence="3">
    <location>
        <begin position="703"/>
        <end position="716"/>
    </location>
</feature>
<keyword evidence="6" id="KW-1185">Reference proteome</keyword>
<dbReference type="InterPro" id="IPR014762">
    <property type="entry name" value="DNA_mismatch_repair_CS"/>
</dbReference>
<dbReference type="GO" id="GO:0006298">
    <property type="term" value="P:mismatch repair"/>
    <property type="evidence" value="ECO:0007669"/>
    <property type="project" value="InterPro"/>
</dbReference>
<dbReference type="InterPro" id="IPR020568">
    <property type="entry name" value="Ribosomal_Su5_D2-typ_SF"/>
</dbReference>
<feature type="compositionally biased region" description="Basic residues" evidence="3">
    <location>
        <begin position="692"/>
        <end position="702"/>
    </location>
</feature>
<evidence type="ECO:0000256" key="2">
    <source>
        <dbReference type="ARBA" id="ARBA00022763"/>
    </source>
</evidence>
<dbReference type="SUPFAM" id="SSF55874">
    <property type="entry name" value="ATPase domain of HSP90 chaperone/DNA topoisomerase II/histidine kinase"/>
    <property type="match status" value="1"/>
</dbReference>
<feature type="compositionally biased region" description="Polar residues" evidence="3">
    <location>
        <begin position="448"/>
        <end position="458"/>
    </location>
</feature>
<dbReference type="Pfam" id="PF01119">
    <property type="entry name" value="DNA_mis_repair"/>
    <property type="match status" value="1"/>
</dbReference>
<evidence type="ECO:0000259" key="4">
    <source>
        <dbReference type="SMART" id="SM01340"/>
    </source>
</evidence>
<feature type="region of interest" description="Disordered" evidence="3">
    <location>
        <begin position="618"/>
        <end position="653"/>
    </location>
</feature>
<feature type="domain" description="DNA mismatch repair protein S5" evidence="4">
    <location>
        <begin position="219"/>
        <end position="363"/>
    </location>
</feature>
<dbReference type="InterPro" id="IPR013507">
    <property type="entry name" value="DNA_mismatch_S5_2-like"/>
</dbReference>
<evidence type="ECO:0000256" key="3">
    <source>
        <dbReference type="SAM" id="MobiDB-lite"/>
    </source>
</evidence>
<dbReference type="SMART" id="SM01340">
    <property type="entry name" value="DNA_mis_repair"/>
    <property type="match status" value="1"/>
</dbReference>
<dbReference type="InterPro" id="IPR002099">
    <property type="entry name" value="MutL/Mlh/PMS"/>
</dbReference>
<dbReference type="GO" id="GO:0005524">
    <property type="term" value="F:ATP binding"/>
    <property type="evidence" value="ECO:0007669"/>
    <property type="project" value="InterPro"/>
</dbReference>
<name>S8AYJ2_PENO1</name>
<comment type="similarity">
    <text evidence="1">Belongs to the DNA mismatch repair MutL/HexB family.</text>
</comment>
<dbReference type="PhylomeDB" id="S8AYJ2"/>
<dbReference type="InterPro" id="IPR003594">
    <property type="entry name" value="HATPase_dom"/>
</dbReference>
<feature type="region of interest" description="Disordered" evidence="3">
    <location>
        <begin position="494"/>
        <end position="568"/>
    </location>
</feature>
<dbReference type="Proteomes" id="UP000019376">
    <property type="component" value="Unassembled WGS sequence"/>
</dbReference>
<gene>
    <name evidence="5" type="ORF">PDE_06408</name>
</gene>
<organism evidence="5 6">
    <name type="scientific">Penicillium oxalicum (strain 114-2 / CGMCC 5302)</name>
    <name type="common">Penicillium decumbens</name>
    <dbReference type="NCBI Taxonomy" id="933388"/>
    <lineage>
        <taxon>Eukaryota</taxon>
        <taxon>Fungi</taxon>
        <taxon>Dikarya</taxon>
        <taxon>Ascomycota</taxon>
        <taxon>Pezizomycotina</taxon>
        <taxon>Eurotiomycetes</taxon>
        <taxon>Eurotiomycetidae</taxon>
        <taxon>Eurotiales</taxon>
        <taxon>Aspergillaceae</taxon>
        <taxon>Penicillium</taxon>
    </lineage>
</organism>
<evidence type="ECO:0000313" key="5">
    <source>
        <dbReference type="EMBL" id="EPS31453.1"/>
    </source>
</evidence>
<dbReference type="GO" id="GO:0140664">
    <property type="term" value="F:ATP-dependent DNA damage sensor activity"/>
    <property type="evidence" value="ECO:0007669"/>
    <property type="project" value="InterPro"/>
</dbReference>
<reference evidence="5 6" key="1">
    <citation type="journal article" date="2013" name="PLoS ONE">
        <title>Genomic and secretomic analyses reveal unique features of the lignocellulolytic enzyme system of Penicillium decumbens.</title>
        <authorList>
            <person name="Liu G."/>
            <person name="Zhang L."/>
            <person name="Wei X."/>
            <person name="Zou G."/>
            <person name="Qin Y."/>
            <person name="Ma L."/>
            <person name="Li J."/>
            <person name="Zheng H."/>
            <person name="Wang S."/>
            <person name="Wang C."/>
            <person name="Xun L."/>
            <person name="Zhao G.-P."/>
            <person name="Zhou Z."/>
            <person name="Qu Y."/>
        </authorList>
    </citation>
    <scope>NUCLEOTIDE SEQUENCE [LARGE SCALE GENOMIC DNA]</scope>
    <source>
        <strain evidence="6">114-2 / CGMCC 5302</strain>
    </source>
</reference>
<dbReference type="GO" id="GO:0032389">
    <property type="term" value="C:MutLalpha complex"/>
    <property type="evidence" value="ECO:0007669"/>
    <property type="project" value="TreeGrafter"/>
</dbReference>
<feature type="compositionally biased region" description="Polar residues" evidence="3">
    <location>
        <begin position="634"/>
        <end position="652"/>
    </location>
</feature>
<dbReference type="OrthoDB" id="10263226at2759"/>
<dbReference type="InterPro" id="IPR036890">
    <property type="entry name" value="HATPase_C_sf"/>
</dbReference>
<evidence type="ECO:0000313" key="6">
    <source>
        <dbReference type="Proteomes" id="UP000019376"/>
    </source>
</evidence>
<protein>
    <recommendedName>
        <fullName evidence="4">DNA mismatch repair protein S5 domain-containing protein</fullName>
    </recommendedName>
</protein>
<dbReference type="Gene3D" id="3.30.565.10">
    <property type="entry name" value="Histidine kinase-like ATPase, C-terminal domain"/>
    <property type="match status" value="1"/>
</dbReference>
<keyword evidence="2" id="KW-0227">DNA damage</keyword>
<dbReference type="InterPro" id="IPR038973">
    <property type="entry name" value="MutL/Mlh/Pms-like"/>
</dbReference>
<dbReference type="FunFam" id="3.30.565.10:FF:000017">
    <property type="entry name" value="PMS1 homolog 1, mismatch repair system component"/>
    <property type="match status" value="1"/>
</dbReference>
<dbReference type="STRING" id="933388.S8AYJ2"/>
<dbReference type="PROSITE" id="PS00058">
    <property type="entry name" value="DNA_MISMATCH_REPAIR_1"/>
    <property type="match status" value="1"/>
</dbReference>
<dbReference type="GO" id="GO:0061982">
    <property type="term" value="P:meiosis I cell cycle process"/>
    <property type="evidence" value="ECO:0007669"/>
    <property type="project" value="UniProtKB-ARBA"/>
</dbReference>
<sequence length="877" mass="96879">MPIEPLPQATIRAIGSTSVISDPCSVVKELLDNALDASASSVSVEISPNTVDTIQVKDNGHGVPVEDHPFVCKHAFTSKISTIDDLKNVGGTTLGFRGEALASIAEMSGGILFVTRTASSMVGSQQEYGRKGELIRSQKTAHPVGSTVRVRDFLKHIPVRRQGVLKGSVKCLGRIKKLLQDYSLAQPSKRFSLKVLRAKNENHNWSFIPGPTPTLVNAAIKVIGHDAATSCTTEEISMPAEIQTDRTPDRNFFKIMALLPKVDADASKIRNKGQFVSIDGRPLSTNRGFGHEVVKLFKTFIRAAWTLSDDSSKSTNDPFLCVHITCPPGSYDVNIEPGKDDVLLEDREVLLDLIEKILTKHYGVLPNPPTQKQSKKAADSLPRDEQNGFSLLMARKPPTTTNEHSNLGGQSRNQVSVPLISRQSLISAGLPSPESTPNDQHRRRNGHTDTPTSSSSLRPVTPWYMSVGQFPSAAENGVEPVSISREAVSALASGKGRKFLTQPRNQPKQRHDPETNVHSRLTPVSPLSRRPNSPLMREQNHSPHSADASRKAARARDKERYGNGALDTWFQRLNQTSLSQNSVETQNEPETPELSLSELAEARFNPSIDLSGNSAFVERRQQADPTSPAEEQRVNLQQSPEAPPVSCTQARPMNSGRGYPVLENWAASVHEGFVPASSLDLEQALDFERRKREVNRRSRTRSLRPGTSTRTSSSARLESDRDPHAEITNVAVQKAFDTNSVTPLSAKDPRAYLFYHQSDQGVNRRVRTSKLPLERVTEEDMLFNKSVILKAQVSELQRAFHAIAFSDGYTRKKDETDGLSPSNFTDQHLSLSRRLVKLVSQNFRTDEGSRLDDLQIDIATILADHEKRTHVLEAQKV</sequence>
<dbReference type="HOGENOM" id="CLU_011171_2_0_1"/>
<proteinExistence type="inferred from homology"/>
<dbReference type="NCBIfam" id="TIGR00585">
    <property type="entry name" value="mutl"/>
    <property type="match status" value="1"/>
</dbReference>
<dbReference type="InterPro" id="IPR014721">
    <property type="entry name" value="Ribsml_uS5_D2-typ_fold_subgr"/>
</dbReference>
<dbReference type="PANTHER" id="PTHR10073">
    <property type="entry name" value="DNA MISMATCH REPAIR PROTEIN MLH, PMS, MUTL"/>
    <property type="match status" value="1"/>
</dbReference>
<evidence type="ECO:0000256" key="1">
    <source>
        <dbReference type="ARBA" id="ARBA00006082"/>
    </source>
</evidence>
<feature type="region of interest" description="Disordered" evidence="3">
    <location>
        <begin position="363"/>
        <end position="383"/>
    </location>
</feature>
<accession>S8AYJ2</accession>
<dbReference type="PANTHER" id="PTHR10073:SF41">
    <property type="entry name" value="MISMATCH REPAIR PROTEIN, PUTATIVE (AFU_ORTHOLOGUE AFUA_8G05820)-RELATED"/>
    <property type="match status" value="1"/>
</dbReference>
<dbReference type="EMBL" id="KB644413">
    <property type="protein sequence ID" value="EPS31453.1"/>
    <property type="molecule type" value="Genomic_DNA"/>
</dbReference>
<dbReference type="AlphaFoldDB" id="S8AYJ2"/>
<dbReference type="eggNOG" id="KOG1978">
    <property type="taxonomic scope" value="Eukaryota"/>
</dbReference>
<dbReference type="GO" id="GO:0016887">
    <property type="term" value="F:ATP hydrolysis activity"/>
    <property type="evidence" value="ECO:0007669"/>
    <property type="project" value="InterPro"/>
</dbReference>
<dbReference type="Gene3D" id="3.30.230.10">
    <property type="match status" value="1"/>
</dbReference>
<dbReference type="GO" id="GO:0030983">
    <property type="term" value="F:mismatched DNA binding"/>
    <property type="evidence" value="ECO:0007669"/>
    <property type="project" value="InterPro"/>
</dbReference>
<dbReference type="SUPFAM" id="SSF54211">
    <property type="entry name" value="Ribosomal protein S5 domain 2-like"/>
    <property type="match status" value="1"/>
</dbReference>